<keyword evidence="4" id="KW-0804">Transcription</keyword>
<dbReference type="InterPro" id="IPR025422">
    <property type="entry name" value="TGA_domain"/>
</dbReference>
<proteinExistence type="predicted"/>
<dbReference type="InterPro" id="IPR002921">
    <property type="entry name" value="Fungal_lipase-type"/>
</dbReference>
<dbReference type="Pfam" id="PF14144">
    <property type="entry name" value="DOG1"/>
    <property type="match status" value="1"/>
</dbReference>
<dbReference type="Pfam" id="PF01764">
    <property type="entry name" value="Lipase_3"/>
    <property type="match status" value="1"/>
</dbReference>
<dbReference type="EMBL" id="JADFTS010000001">
    <property type="protein sequence ID" value="KAF9624665.1"/>
    <property type="molecule type" value="Genomic_DNA"/>
</dbReference>
<dbReference type="PANTHER" id="PTHR45693">
    <property type="entry name" value="TRANSCRIPTION FACTOR TGA9"/>
    <property type="match status" value="1"/>
</dbReference>
<feature type="domain" description="DOG1" evidence="7">
    <location>
        <begin position="1"/>
        <end position="185"/>
    </location>
</feature>
<dbReference type="PANTHER" id="PTHR45693:SF9">
    <property type="entry name" value="TRANSCRIPTION FACTOR TGA9"/>
    <property type="match status" value="1"/>
</dbReference>
<comment type="caution">
    <text evidence="8">The sequence shown here is derived from an EMBL/GenBank/DDBJ whole genome shotgun (WGS) entry which is preliminary data.</text>
</comment>
<accession>A0A835IT70</accession>
<evidence type="ECO:0000313" key="8">
    <source>
        <dbReference type="EMBL" id="KAF9624665.1"/>
    </source>
</evidence>
<evidence type="ECO:0000256" key="4">
    <source>
        <dbReference type="ARBA" id="ARBA00023163"/>
    </source>
</evidence>
<keyword evidence="3" id="KW-0238">DNA-binding</keyword>
<dbReference type="GO" id="GO:0043565">
    <property type="term" value="F:sequence-specific DNA binding"/>
    <property type="evidence" value="ECO:0007669"/>
    <property type="project" value="InterPro"/>
</dbReference>
<dbReference type="Gene3D" id="3.40.50.1820">
    <property type="entry name" value="alpha/beta hydrolase"/>
    <property type="match status" value="1"/>
</dbReference>
<keyword evidence="5" id="KW-0539">Nucleus</keyword>
<evidence type="ECO:0000313" key="9">
    <source>
        <dbReference type="Proteomes" id="UP000631114"/>
    </source>
</evidence>
<protein>
    <recommendedName>
        <fullName evidence="7">DOG1 domain-containing protein</fullName>
    </recommendedName>
</protein>
<feature type="transmembrane region" description="Helical" evidence="6">
    <location>
        <begin position="140"/>
        <end position="161"/>
    </location>
</feature>
<sequence length="330" mass="36144">MWTTPAERCFLWMGGFCPSELIKILMPQLDPLMEQQLMGICNLQQSSNQAEEALSQGLEQLHQSLVDTISSGSLNDGANVDDYMGQMAISLGKLSNLEGFVHQSSWKISRKAIDLDPLEDIFSQPAVSNGVMMELMRQGAMLTVLSTLLVALAWLATLLVANDFIDNKWLIPVGVREADKDTNEDPKWGGTVALLTYILREQKEFSSTTCFTFAPAACMTWDLAESRMHFITTITNGFDMVSTFSTASIDVLHYEVTTSTWLSDLWDHTRILNVVYRFSSTLGSRLPSIASTRARVAGAGASLLPVSSSTQALSGPVISIVVVLHGCLPP</sequence>
<comment type="subcellular location">
    <subcellularLocation>
        <location evidence="1">Nucleus</location>
    </subcellularLocation>
</comment>
<dbReference type="GO" id="GO:0005634">
    <property type="term" value="C:nucleus"/>
    <property type="evidence" value="ECO:0007669"/>
    <property type="project" value="UniProtKB-SubCell"/>
</dbReference>
<keyword evidence="6" id="KW-0472">Membrane</keyword>
<gene>
    <name evidence="8" type="ORF">IFM89_012842</name>
</gene>
<evidence type="ECO:0000256" key="2">
    <source>
        <dbReference type="ARBA" id="ARBA00023015"/>
    </source>
</evidence>
<dbReference type="OrthoDB" id="1933601at2759"/>
<dbReference type="InterPro" id="IPR029058">
    <property type="entry name" value="AB_hydrolase_fold"/>
</dbReference>
<evidence type="ECO:0000256" key="1">
    <source>
        <dbReference type="ARBA" id="ARBA00004123"/>
    </source>
</evidence>
<dbReference type="AlphaFoldDB" id="A0A835IT70"/>
<evidence type="ECO:0000259" key="7">
    <source>
        <dbReference type="PROSITE" id="PS51806"/>
    </source>
</evidence>
<reference evidence="8 9" key="1">
    <citation type="submission" date="2020-10" db="EMBL/GenBank/DDBJ databases">
        <title>The Coptis chinensis genome and diversification of protoberbering-type alkaloids.</title>
        <authorList>
            <person name="Wang B."/>
            <person name="Shu S."/>
            <person name="Song C."/>
            <person name="Liu Y."/>
        </authorList>
    </citation>
    <scope>NUCLEOTIDE SEQUENCE [LARGE SCALE GENOMIC DNA]</scope>
    <source>
        <strain evidence="8">HL-2020</strain>
        <tissue evidence="8">Leaf</tissue>
    </source>
</reference>
<keyword evidence="6" id="KW-0812">Transmembrane</keyword>
<keyword evidence="2" id="KW-0805">Transcription regulation</keyword>
<evidence type="ECO:0000256" key="6">
    <source>
        <dbReference type="SAM" id="Phobius"/>
    </source>
</evidence>
<evidence type="ECO:0000256" key="3">
    <source>
        <dbReference type="ARBA" id="ARBA00023125"/>
    </source>
</evidence>
<evidence type="ECO:0000256" key="5">
    <source>
        <dbReference type="ARBA" id="ARBA00023242"/>
    </source>
</evidence>
<dbReference type="Proteomes" id="UP000631114">
    <property type="component" value="Unassembled WGS sequence"/>
</dbReference>
<keyword evidence="9" id="KW-1185">Reference proteome</keyword>
<dbReference type="GO" id="GO:0006629">
    <property type="term" value="P:lipid metabolic process"/>
    <property type="evidence" value="ECO:0007669"/>
    <property type="project" value="InterPro"/>
</dbReference>
<dbReference type="CDD" id="cd00741">
    <property type="entry name" value="Lipase"/>
    <property type="match status" value="1"/>
</dbReference>
<organism evidence="8 9">
    <name type="scientific">Coptis chinensis</name>
    <dbReference type="NCBI Taxonomy" id="261450"/>
    <lineage>
        <taxon>Eukaryota</taxon>
        <taxon>Viridiplantae</taxon>
        <taxon>Streptophyta</taxon>
        <taxon>Embryophyta</taxon>
        <taxon>Tracheophyta</taxon>
        <taxon>Spermatophyta</taxon>
        <taxon>Magnoliopsida</taxon>
        <taxon>Ranunculales</taxon>
        <taxon>Ranunculaceae</taxon>
        <taxon>Coptidoideae</taxon>
        <taxon>Coptis</taxon>
    </lineage>
</organism>
<dbReference type="GO" id="GO:0006351">
    <property type="term" value="P:DNA-templated transcription"/>
    <property type="evidence" value="ECO:0007669"/>
    <property type="project" value="InterPro"/>
</dbReference>
<keyword evidence="6" id="KW-1133">Transmembrane helix</keyword>
<dbReference type="PROSITE" id="PS51806">
    <property type="entry name" value="DOG1"/>
    <property type="match status" value="1"/>
</dbReference>
<name>A0A835IT70_9MAGN</name>